<protein>
    <submittedName>
        <fullName evidence="6">Transcriptional regulator</fullName>
    </submittedName>
</protein>
<dbReference type="GO" id="GO:0003677">
    <property type="term" value="F:DNA binding"/>
    <property type="evidence" value="ECO:0007669"/>
    <property type="project" value="UniProtKB-KW"/>
</dbReference>
<evidence type="ECO:0000313" key="6">
    <source>
        <dbReference type="EMBL" id="ANG63320.1"/>
    </source>
</evidence>
<feature type="domain" description="HTH crp-type" evidence="5">
    <location>
        <begin position="162"/>
        <end position="235"/>
    </location>
</feature>
<keyword evidence="3" id="KW-0804">Transcription</keyword>
<dbReference type="PANTHER" id="PTHR24567:SF75">
    <property type="entry name" value="FUMARATE AND NITRATE REDUCTION REGULATORY PROTEIN"/>
    <property type="match status" value="1"/>
</dbReference>
<dbReference type="Pfam" id="PF13545">
    <property type="entry name" value="HTH_Crp_2"/>
    <property type="match status" value="1"/>
</dbReference>
<dbReference type="GO" id="GO:0003700">
    <property type="term" value="F:DNA-binding transcription factor activity"/>
    <property type="evidence" value="ECO:0007669"/>
    <property type="project" value="InterPro"/>
</dbReference>
<dbReference type="Gene3D" id="1.10.10.10">
    <property type="entry name" value="Winged helix-like DNA-binding domain superfamily/Winged helix DNA-binding domain"/>
    <property type="match status" value="1"/>
</dbReference>
<evidence type="ECO:0000256" key="2">
    <source>
        <dbReference type="ARBA" id="ARBA00023125"/>
    </source>
</evidence>
<dbReference type="EMBL" id="CP015839">
    <property type="protein sequence ID" value="ANG63320.1"/>
    <property type="molecule type" value="Genomic_DNA"/>
</dbReference>
<dbReference type="InterPro" id="IPR050397">
    <property type="entry name" value="Env_Response_Regulators"/>
</dbReference>
<proteinExistence type="predicted"/>
<dbReference type="InterPro" id="IPR036388">
    <property type="entry name" value="WH-like_DNA-bd_sf"/>
</dbReference>
<dbReference type="Gene3D" id="2.60.120.10">
    <property type="entry name" value="Jelly Rolls"/>
    <property type="match status" value="1"/>
</dbReference>
<dbReference type="AlphaFoldDB" id="A0A1A9EZZ6"/>
<dbReference type="PANTHER" id="PTHR24567">
    <property type="entry name" value="CRP FAMILY TRANSCRIPTIONAL REGULATORY PROTEIN"/>
    <property type="match status" value="1"/>
</dbReference>
<dbReference type="Proteomes" id="UP000078070">
    <property type="component" value="Chromosome"/>
</dbReference>
<gene>
    <name evidence="6" type="ORF">A8C75_13130</name>
</gene>
<reference evidence="7" key="1">
    <citation type="submission" date="2016-05" db="EMBL/GenBank/DDBJ databases">
        <authorList>
            <person name="Baek K."/>
            <person name="Yang S.-J."/>
        </authorList>
    </citation>
    <scope>NUCLEOTIDE SEQUENCE [LARGE SCALE GENOMIC DNA]</scope>
    <source>
        <strain evidence="7">ST58-10</strain>
    </source>
</reference>
<dbReference type="NCBIfam" id="NF008365">
    <property type="entry name" value="PRK11161.1"/>
    <property type="match status" value="1"/>
</dbReference>
<dbReference type="InterPro" id="IPR018335">
    <property type="entry name" value="Tscrpt_reg_HTH_Crp-type_CS"/>
</dbReference>
<accession>A0A1A9EZZ6</accession>
<dbReference type="CDD" id="cd00038">
    <property type="entry name" value="CAP_ED"/>
    <property type="match status" value="1"/>
</dbReference>
<evidence type="ECO:0000259" key="5">
    <source>
        <dbReference type="PROSITE" id="PS51063"/>
    </source>
</evidence>
<evidence type="ECO:0000256" key="1">
    <source>
        <dbReference type="ARBA" id="ARBA00023015"/>
    </source>
</evidence>
<dbReference type="KEGG" id="mars:A8C75_13130"/>
<feature type="domain" description="Cyclic nucleotide-binding" evidence="4">
    <location>
        <begin position="28"/>
        <end position="119"/>
    </location>
</feature>
<dbReference type="PROSITE" id="PS00042">
    <property type="entry name" value="HTH_CRP_1"/>
    <property type="match status" value="1"/>
</dbReference>
<dbReference type="FunFam" id="2.60.120.10:FF:000004">
    <property type="entry name" value="Fumarate/nitrate reduction transcriptional regulator Fnr"/>
    <property type="match status" value="1"/>
</dbReference>
<dbReference type="SUPFAM" id="SSF46785">
    <property type="entry name" value="Winged helix' DNA-binding domain"/>
    <property type="match status" value="1"/>
</dbReference>
<dbReference type="InterPro" id="IPR000595">
    <property type="entry name" value="cNMP-bd_dom"/>
</dbReference>
<dbReference type="PROSITE" id="PS50042">
    <property type="entry name" value="CNMP_BINDING_3"/>
    <property type="match status" value="1"/>
</dbReference>
<dbReference type="InterPro" id="IPR036390">
    <property type="entry name" value="WH_DNA-bd_sf"/>
</dbReference>
<dbReference type="SMART" id="SM00419">
    <property type="entry name" value="HTH_CRP"/>
    <property type="match status" value="1"/>
</dbReference>
<dbReference type="RefSeq" id="WP_067383096.1">
    <property type="nucleotide sequence ID" value="NZ_CP015839.1"/>
</dbReference>
<dbReference type="InterPro" id="IPR014710">
    <property type="entry name" value="RmlC-like_jellyroll"/>
</dbReference>
<sequence>MDEPRKPGTPRPAQQSHCNSCSLSTLCLPVSLELTDIDRLDTIISKSQPLKKGELLFDQGQAFGSIFAVRAGSVKTYSVTPEGDEQITGFYFPGELIGLSGMDSGQYPNAARVLETTTVCNIPFARLDDLAGELPELRRQIMRTMSREIRDDQQMLLLLSKKTAEQRLATFLIRLSERFRIRGYSRTRFRLSMSRNEIANYLGLAIETVSRLFTRFQKSGLIQVEGKEIDITDISQLYLQSGECPSLQQTT</sequence>
<dbReference type="PROSITE" id="PS51063">
    <property type="entry name" value="HTH_CRP_2"/>
    <property type="match status" value="1"/>
</dbReference>
<dbReference type="PRINTS" id="PR00034">
    <property type="entry name" value="HTHCRP"/>
</dbReference>
<keyword evidence="2" id="KW-0238">DNA-binding</keyword>
<dbReference type="SUPFAM" id="SSF51206">
    <property type="entry name" value="cAMP-binding domain-like"/>
    <property type="match status" value="1"/>
</dbReference>
<name>A0A1A9EZZ6_9GAMM</name>
<dbReference type="FunFam" id="1.10.10.10:FF:000028">
    <property type="entry name" value="Fumarate/nitrate reduction transcriptional regulator Fnr"/>
    <property type="match status" value="1"/>
</dbReference>
<dbReference type="InterPro" id="IPR012318">
    <property type="entry name" value="HTH_CRP"/>
</dbReference>
<dbReference type="Pfam" id="PF00027">
    <property type="entry name" value="cNMP_binding"/>
    <property type="match status" value="1"/>
</dbReference>
<evidence type="ECO:0000256" key="3">
    <source>
        <dbReference type="ARBA" id="ARBA00023163"/>
    </source>
</evidence>
<dbReference type="InterPro" id="IPR018490">
    <property type="entry name" value="cNMP-bd_dom_sf"/>
</dbReference>
<dbReference type="GO" id="GO:0005829">
    <property type="term" value="C:cytosol"/>
    <property type="evidence" value="ECO:0007669"/>
    <property type="project" value="TreeGrafter"/>
</dbReference>
<evidence type="ECO:0000259" key="4">
    <source>
        <dbReference type="PROSITE" id="PS50042"/>
    </source>
</evidence>
<evidence type="ECO:0000313" key="7">
    <source>
        <dbReference type="Proteomes" id="UP000078070"/>
    </source>
</evidence>
<dbReference type="OrthoDB" id="7643467at2"/>
<keyword evidence="1" id="KW-0805">Transcription regulation</keyword>
<dbReference type="SMART" id="SM00100">
    <property type="entry name" value="cNMP"/>
    <property type="match status" value="1"/>
</dbReference>
<dbReference type="STRING" id="1821621.A8C75_13130"/>
<reference evidence="6 7" key="2">
    <citation type="journal article" date="2018" name="Int. J. Syst. Evol. Microbiol.">
        <title>Marinobacterium aestuarii sp. nov., a benzene-degrading marine bacterium isolated from estuary sediment.</title>
        <authorList>
            <person name="Bae S.S."/>
            <person name="Jung J."/>
            <person name="Chung D."/>
            <person name="Baek K."/>
        </authorList>
    </citation>
    <scope>NUCLEOTIDE SEQUENCE [LARGE SCALE GENOMIC DNA]</scope>
    <source>
        <strain evidence="6 7">ST58-10</strain>
    </source>
</reference>
<keyword evidence="7" id="KW-1185">Reference proteome</keyword>
<organism evidence="6 7">
    <name type="scientific">Marinobacterium aestuarii</name>
    <dbReference type="NCBI Taxonomy" id="1821621"/>
    <lineage>
        <taxon>Bacteria</taxon>
        <taxon>Pseudomonadati</taxon>
        <taxon>Pseudomonadota</taxon>
        <taxon>Gammaproteobacteria</taxon>
        <taxon>Oceanospirillales</taxon>
        <taxon>Oceanospirillaceae</taxon>
        <taxon>Marinobacterium</taxon>
    </lineage>
</organism>
<dbReference type="CDD" id="cd00092">
    <property type="entry name" value="HTH_CRP"/>
    <property type="match status" value="1"/>
</dbReference>